<dbReference type="InterPro" id="IPR003758">
    <property type="entry name" value="LpxK"/>
</dbReference>
<dbReference type="NCBIfam" id="TIGR00682">
    <property type="entry name" value="lpxK"/>
    <property type="match status" value="1"/>
</dbReference>
<gene>
    <name evidence="10" type="ORF">ADUPG1_006294</name>
</gene>
<keyword evidence="3" id="KW-0444">Lipid biosynthesis</keyword>
<accession>A0ABQ5KJB1</accession>
<comment type="caution">
    <text evidence="10">The sequence shown here is derived from an EMBL/GenBank/DDBJ whole genome shotgun (WGS) entry which is preliminary data.</text>
</comment>
<evidence type="ECO:0000256" key="6">
    <source>
        <dbReference type="ARBA" id="ARBA00022741"/>
    </source>
</evidence>
<evidence type="ECO:0000256" key="2">
    <source>
        <dbReference type="ARBA" id="ARBA00012071"/>
    </source>
</evidence>
<keyword evidence="11" id="KW-1185">Reference proteome</keyword>
<evidence type="ECO:0000313" key="10">
    <source>
        <dbReference type="EMBL" id="GKT32016.1"/>
    </source>
</evidence>
<keyword evidence="7" id="KW-0418">Kinase</keyword>
<dbReference type="InterPro" id="IPR027417">
    <property type="entry name" value="P-loop_NTPase"/>
</dbReference>
<dbReference type="PANTHER" id="PTHR42724:SF1">
    <property type="entry name" value="TETRAACYLDISACCHARIDE 4'-KINASE, MITOCHONDRIAL-RELATED"/>
    <property type="match status" value="1"/>
</dbReference>
<dbReference type="Pfam" id="PF02606">
    <property type="entry name" value="LpxK"/>
    <property type="match status" value="1"/>
</dbReference>
<dbReference type="EC" id="2.7.1.130" evidence="2"/>
<dbReference type="SUPFAM" id="SSF52540">
    <property type="entry name" value="P-loop containing nucleoside triphosphate hydrolases"/>
    <property type="match status" value="1"/>
</dbReference>
<keyword evidence="5" id="KW-0808">Transferase</keyword>
<organism evidence="10 11">
    <name type="scientific">Aduncisulcus paluster</name>
    <dbReference type="NCBI Taxonomy" id="2918883"/>
    <lineage>
        <taxon>Eukaryota</taxon>
        <taxon>Metamonada</taxon>
        <taxon>Carpediemonas-like organisms</taxon>
        <taxon>Aduncisulcus</taxon>
    </lineage>
</organism>
<protein>
    <recommendedName>
        <fullName evidence="2">tetraacyldisaccharide 4'-kinase</fullName>
        <ecNumber evidence="2">2.7.1.130</ecNumber>
    </recommendedName>
</protein>
<evidence type="ECO:0000256" key="3">
    <source>
        <dbReference type="ARBA" id="ARBA00022516"/>
    </source>
</evidence>
<comment type="pathway">
    <text evidence="1">Glycolipid biosynthesis; lipid IV(A) biosynthesis; lipid IV(A) from (3R)-3-hydroxytetradecanoyl-[acyl-carrier-protein] and UDP-N-acetyl-alpha-D-glucosamine: step 6/6.</text>
</comment>
<evidence type="ECO:0000313" key="11">
    <source>
        <dbReference type="Proteomes" id="UP001057375"/>
    </source>
</evidence>
<evidence type="ECO:0000256" key="4">
    <source>
        <dbReference type="ARBA" id="ARBA00022556"/>
    </source>
</evidence>
<evidence type="ECO:0000256" key="5">
    <source>
        <dbReference type="ARBA" id="ARBA00022679"/>
    </source>
</evidence>
<evidence type="ECO:0000256" key="1">
    <source>
        <dbReference type="ARBA" id="ARBA00004870"/>
    </source>
</evidence>
<keyword evidence="8" id="KW-0067">ATP-binding</keyword>
<proteinExistence type="inferred from homology"/>
<dbReference type="PANTHER" id="PTHR42724">
    <property type="entry name" value="TETRAACYLDISACCHARIDE 4'-KINASE"/>
    <property type="match status" value="1"/>
</dbReference>
<feature type="non-terminal residue" evidence="10">
    <location>
        <position position="1"/>
    </location>
</feature>
<sequence length="293" mass="33183">FLPLTLLYCIITTFKRVSKKPIYHGIPVISIGNLLVGGTGKTPVTIALAKQKDDVAIVLRGYGRESQGLFVISLRGDILEDVKTSGDEAMLLAKSLRTATVIVSENRTQAIIKAKELGCKIVFLDDGYGKHEILKYDILLRPKEEPTNIFCLPSGGYRDTKMMYSFADCVVKEDIDFKREVCFKDTQHNIIETLPKDTVLVTAISKPYRLLEYLPQSIKMVSYPDHYSFIQNDIDEIEQKYPNYTLITTAKDMVKLNLLEIKAPIILMDLEVKVSDEVIKKVNSYINHFSKTH</sequence>
<dbReference type="HAMAP" id="MF_00409">
    <property type="entry name" value="LpxK"/>
    <property type="match status" value="1"/>
</dbReference>
<keyword evidence="6" id="KW-0547">Nucleotide-binding</keyword>
<keyword evidence="4" id="KW-0441">Lipid A biosynthesis</keyword>
<evidence type="ECO:0000256" key="9">
    <source>
        <dbReference type="ARBA" id="ARBA00023098"/>
    </source>
</evidence>
<reference evidence="10" key="1">
    <citation type="submission" date="2022-03" db="EMBL/GenBank/DDBJ databases">
        <title>Draft genome sequence of Aduncisulcus paluster, a free-living microaerophilic Fornicata.</title>
        <authorList>
            <person name="Yuyama I."/>
            <person name="Kume K."/>
            <person name="Tamura T."/>
            <person name="Inagaki Y."/>
            <person name="Hashimoto T."/>
        </authorList>
    </citation>
    <scope>NUCLEOTIDE SEQUENCE</scope>
    <source>
        <strain evidence="10">NY0171</strain>
    </source>
</reference>
<evidence type="ECO:0000256" key="8">
    <source>
        <dbReference type="ARBA" id="ARBA00022840"/>
    </source>
</evidence>
<keyword evidence="9" id="KW-0443">Lipid metabolism</keyword>
<dbReference type="Proteomes" id="UP001057375">
    <property type="component" value="Unassembled WGS sequence"/>
</dbReference>
<evidence type="ECO:0000256" key="7">
    <source>
        <dbReference type="ARBA" id="ARBA00022777"/>
    </source>
</evidence>
<dbReference type="EMBL" id="BQXS01009840">
    <property type="protein sequence ID" value="GKT32016.1"/>
    <property type="molecule type" value="Genomic_DNA"/>
</dbReference>
<dbReference type="NCBIfam" id="NF001892">
    <property type="entry name" value="PRK00652.1-5"/>
    <property type="match status" value="1"/>
</dbReference>
<name>A0ABQ5KJB1_9EUKA</name>